<evidence type="ECO:0000313" key="3">
    <source>
        <dbReference type="EMBL" id="CAB07409.2"/>
    </source>
</evidence>
<evidence type="ECO:0000313" key="5">
    <source>
        <dbReference type="WormBase" id="T03D8.4a"/>
    </source>
</evidence>
<dbReference type="PIR" id="T24383">
    <property type="entry name" value="T24383"/>
</dbReference>
<dbReference type="Pfam" id="PF04155">
    <property type="entry name" value="Ground-like"/>
    <property type="match status" value="1"/>
</dbReference>
<evidence type="ECO:0000259" key="2">
    <source>
        <dbReference type="Pfam" id="PF04155"/>
    </source>
</evidence>
<feature type="chain" id="PRO_5004336696" evidence="1">
    <location>
        <begin position="20"/>
        <end position="440"/>
    </location>
</feature>
<dbReference type="WormBase" id="T03D8.4a">
    <property type="protein sequence ID" value="CE41155"/>
    <property type="gene ID" value="WBGene00001723"/>
    <property type="gene designation" value="grl-14"/>
</dbReference>
<dbReference type="UCSC" id="T03D8.4">
    <property type="organism name" value="c. elegans"/>
</dbReference>
<feature type="domain" description="Ground-like" evidence="2">
    <location>
        <begin position="345"/>
        <end position="415"/>
    </location>
</feature>
<protein>
    <submittedName>
        <fullName evidence="3">Ground-like domain-containing protein</fullName>
    </submittedName>
</protein>
<dbReference type="KEGG" id="cel:CELE_T03D8.4"/>
<dbReference type="OMA" id="KCNSQRL"/>
<organism evidence="3 4">
    <name type="scientific">Caenorhabditis elegans</name>
    <dbReference type="NCBI Taxonomy" id="6239"/>
    <lineage>
        <taxon>Eukaryota</taxon>
        <taxon>Metazoa</taxon>
        <taxon>Ecdysozoa</taxon>
        <taxon>Nematoda</taxon>
        <taxon>Chromadorea</taxon>
        <taxon>Rhabditida</taxon>
        <taxon>Rhabditina</taxon>
        <taxon>Rhabditomorpha</taxon>
        <taxon>Rhabditoidea</taxon>
        <taxon>Rhabditidae</taxon>
        <taxon>Peloderinae</taxon>
        <taxon>Caenorhabditis</taxon>
    </lineage>
</organism>
<dbReference type="ExpressionAtlas" id="Q9XTY2">
    <property type="expression patterns" value="baseline and differential"/>
</dbReference>
<dbReference type="AGR" id="WB:WBGene00001723"/>
<dbReference type="InParanoid" id="Q9XTY2"/>
<keyword evidence="4" id="KW-1185">Reference proteome</keyword>
<accession>Q9XTY2</accession>
<evidence type="ECO:0000256" key="1">
    <source>
        <dbReference type="SAM" id="SignalP"/>
    </source>
</evidence>
<dbReference type="AlphaFoldDB" id="Q9XTY2"/>
<dbReference type="GeneID" id="188013"/>
<dbReference type="eggNOG" id="ENOG502SU9H">
    <property type="taxonomic scope" value="Eukaryota"/>
</dbReference>
<evidence type="ECO:0000313" key="4">
    <source>
        <dbReference type="Proteomes" id="UP000001940"/>
    </source>
</evidence>
<dbReference type="RefSeq" id="NP_001256955.1">
    <property type="nucleotide sequence ID" value="NM_001270026.2"/>
</dbReference>
<feature type="signal peptide" evidence="1">
    <location>
        <begin position="1"/>
        <end position="19"/>
    </location>
</feature>
<keyword evidence="1" id="KW-0732">Signal</keyword>
<name>Q9XTY2_CAEEL</name>
<proteinExistence type="predicted"/>
<dbReference type="InterPro" id="IPR007284">
    <property type="entry name" value="Ground-like_dom"/>
</dbReference>
<dbReference type="PaxDb" id="6239-T03D8.4a"/>
<reference evidence="3 4" key="1">
    <citation type="journal article" date="1998" name="Science">
        <title>Genome sequence of the nematode C. elegans: a platform for investigating biology.</title>
        <authorList>
            <consortium name="The C. elegans sequencing consortium"/>
            <person name="Sulson J.E."/>
            <person name="Waterston R."/>
        </authorList>
    </citation>
    <scope>NUCLEOTIDE SEQUENCE [LARGE SCALE GENOMIC DNA]</scope>
    <source>
        <strain evidence="3 4">Bristol N2</strain>
    </source>
</reference>
<dbReference type="FunCoup" id="Q9XTY2">
    <property type="interactions" value="232"/>
</dbReference>
<sequence>MILILITLVFVFQKTQISAKSDFEILKNDSIFDGGTQGNKAFLKTQLLRNLNNFYPSINNGEKLEMLTGRKPEFEDDRERNQNFDGNSVTEPFPTQYPTLIPYARESNPEEELQLATAPTSKIRSEGRITSEQKMDSIRDFRMKLYKAFKNRPKLSRMIRKSNVNDVVEMNDGFPTIMDKNRQIILSRTEPNWQSLNTRKPNQTYGRDQNGNLIPLLGLEPAANFVDTKQGSPIEPYPPREIRYAYRTTNRQPVVYVPSASPVNQPSHASNTVPVAVASYLVTANPSSQPIQLHILPPIPSPQPQIIYQQTTPSSQFVAYSTFAPPIEPSNECGNGQCKPESDEDKCNSQRLRDIIFNNIVSGDAEASKRAVQSAAEAETGLFFDAICGTGFFSYIAHTDEFCLASSGGVNCYVFAPICQIDSQNQQKRTSKKLVKLSKN</sequence>
<gene>
    <name evidence="3 5" type="primary">grl-14</name>
    <name evidence="3" type="ORF">CELE_T03D8.4</name>
    <name evidence="5" type="ORF">T03D8.4</name>
</gene>
<dbReference type="Proteomes" id="UP000001940">
    <property type="component" value="Chromosome V"/>
</dbReference>
<dbReference type="STRING" id="6239.T03D8.4a.1"/>
<dbReference type="EMBL" id="BX284605">
    <property type="protein sequence ID" value="CAB07409.2"/>
    <property type="molecule type" value="Genomic_DNA"/>
</dbReference>
<dbReference type="OrthoDB" id="5775991at2759"/>
<dbReference type="CTD" id="188013"/>